<keyword evidence="1" id="KW-0732">Signal</keyword>
<gene>
    <name evidence="2" type="ORF">J2W40_002218</name>
</gene>
<feature type="chain" id="PRO_5045763622" evidence="1">
    <location>
        <begin position="24"/>
        <end position="181"/>
    </location>
</feature>
<feature type="signal peptide" evidence="1">
    <location>
        <begin position="1"/>
        <end position="23"/>
    </location>
</feature>
<comment type="caution">
    <text evidence="2">The sequence shown here is derived from an EMBL/GenBank/DDBJ whole genome shotgun (WGS) entry which is preliminary data.</text>
</comment>
<evidence type="ECO:0000256" key="1">
    <source>
        <dbReference type="SAM" id="SignalP"/>
    </source>
</evidence>
<organism evidence="2 3">
    <name type="scientific">Sphingobium xenophagum</name>
    <dbReference type="NCBI Taxonomy" id="121428"/>
    <lineage>
        <taxon>Bacteria</taxon>
        <taxon>Pseudomonadati</taxon>
        <taxon>Pseudomonadota</taxon>
        <taxon>Alphaproteobacteria</taxon>
        <taxon>Sphingomonadales</taxon>
        <taxon>Sphingomonadaceae</taxon>
        <taxon>Sphingobium</taxon>
    </lineage>
</organism>
<accession>A0ABU1X1F2</accession>
<reference evidence="2 3" key="1">
    <citation type="submission" date="2023-07" db="EMBL/GenBank/DDBJ databases">
        <title>Sorghum-associated microbial communities from plants grown in Nebraska, USA.</title>
        <authorList>
            <person name="Schachtman D."/>
        </authorList>
    </citation>
    <scope>NUCLEOTIDE SEQUENCE [LARGE SCALE GENOMIC DNA]</scope>
    <source>
        <strain evidence="2 3">4256</strain>
    </source>
</reference>
<dbReference type="RefSeq" id="WP_310224635.1">
    <property type="nucleotide sequence ID" value="NZ_JAVDWV010000009.1"/>
</dbReference>
<evidence type="ECO:0000313" key="2">
    <source>
        <dbReference type="EMBL" id="MDR7155391.1"/>
    </source>
</evidence>
<evidence type="ECO:0000313" key="3">
    <source>
        <dbReference type="Proteomes" id="UP001267638"/>
    </source>
</evidence>
<dbReference type="Proteomes" id="UP001267638">
    <property type="component" value="Unassembled WGS sequence"/>
</dbReference>
<name>A0ABU1X1F2_SPHXE</name>
<keyword evidence="3" id="KW-1185">Reference proteome</keyword>
<protein>
    <submittedName>
        <fullName evidence="2">Uncharacterized protein</fullName>
    </submittedName>
</protein>
<sequence>MMRRTGRLFAAAFGLAVAIPASAGTDPIVATLAPAATAVPAGTYVDFEILDPLNSKLSKPGDRFRIRTTVPVAFNGAVVVPDGVLGEGEVIHAARARAAGKAGELILAARFVEYQGQKIALRSFRFAQSGESRTHEAALVGLVAVPVVLFMAGSEVVVPAGTRGQAKLVADIPFVLPDGEH</sequence>
<proteinExistence type="predicted"/>
<dbReference type="EMBL" id="JAVDWV010000009">
    <property type="protein sequence ID" value="MDR7155391.1"/>
    <property type="molecule type" value="Genomic_DNA"/>
</dbReference>